<evidence type="ECO:0000313" key="3">
    <source>
        <dbReference type="Proteomes" id="UP000694569"/>
    </source>
</evidence>
<dbReference type="GO" id="GO:0005634">
    <property type="term" value="C:nucleus"/>
    <property type="evidence" value="ECO:0007669"/>
    <property type="project" value="TreeGrafter"/>
</dbReference>
<protein>
    <recommendedName>
        <fullName evidence="1">SprT-like domain-containing protein</fullName>
    </recommendedName>
</protein>
<dbReference type="InterPro" id="IPR006640">
    <property type="entry name" value="SprT-like_domain"/>
</dbReference>
<organism evidence="2 3">
    <name type="scientific">Leptobrachium leishanense</name>
    <name type="common">Leishan spiny toad</name>
    <dbReference type="NCBI Taxonomy" id="445787"/>
    <lineage>
        <taxon>Eukaryota</taxon>
        <taxon>Metazoa</taxon>
        <taxon>Chordata</taxon>
        <taxon>Craniata</taxon>
        <taxon>Vertebrata</taxon>
        <taxon>Euteleostomi</taxon>
        <taxon>Amphibia</taxon>
        <taxon>Batrachia</taxon>
        <taxon>Anura</taxon>
        <taxon>Pelobatoidea</taxon>
        <taxon>Megophryidae</taxon>
        <taxon>Leptobrachium</taxon>
    </lineage>
</organism>
<dbReference type="GO" id="GO:0004222">
    <property type="term" value="F:metalloendopeptidase activity"/>
    <property type="evidence" value="ECO:0007669"/>
    <property type="project" value="InterPro"/>
</dbReference>
<sequence>MFNDNMYSEVLREFQAILCITRMSEQLGLTVVDPIWESIDPNPDIRCLLRQFNHMFFKERLSNVEAEWSKRMTRAAGICLYYHQTGRCVIRLSEPILKQRPRKDVVESLLHEMIHAYMYVTKKEDDGAHGTVFHHYMKRINAASGANVTVKHHFSAEMRALRKHWWQCNGPCGKIIRRATDRTPTIVTGVNQCGGEFIKIKEPDNYVPRRKRDDDDGQKRRAVRCGIIRCLEGAWGGYDIRHTSSTPVSSASSSLLSICHHARLSSSIIVVDLNYYGV</sequence>
<reference evidence="2" key="1">
    <citation type="submission" date="2025-08" db="UniProtKB">
        <authorList>
            <consortium name="Ensembl"/>
        </authorList>
    </citation>
    <scope>IDENTIFICATION</scope>
</reference>
<feature type="domain" description="SprT-like" evidence="1">
    <location>
        <begin position="43"/>
        <end position="200"/>
    </location>
</feature>
<dbReference type="PANTHER" id="PTHR21220">
    <property type="entry name" value="DNA-DEPENDENT METALLOPROTEASE SPRTN"/>
    <property type="match status" value="1"/>
</dbReference>
<dbReference type="GO" id="GO:0006974">
    <property type="term" value="P:DNA damage response"/>
    <property type="evidence" value="ECO:0007669"/>
    <property type="project" value="InterPro"/>
</dbReference>
<proteinExistence type="predicted"/>
<dbReference type="OrthoDB" id="5236983at2759"/>
<dbReference type="AlphaFoldDB" id="A0A8C5Q792"/>
<accession>A0A8C5Q792</accession>
<evidence type="ECO:0000313" key="2">
    <source>
        <dbReference type="Ensembl" id="ENSLLEP00000033539.1"/>
    </source>
</evidence>
<reference evidence="2" key="2">
    <citation type="submission" date="2025-09" db="UniProtKB">
        <authorList>
            <consortium name="Ensembl"/>
        </authorList>
    </citation>
    <scope>IDENTIFICATION</scope>
</reference>
<dbReference type="Pfam" id="PF10263">
    <property type="entry name" value="SprT-like"/>
    <property type="match status" value="1"/>
</dbReference>
<dbReference type="Proteomes" id="UP000694569">
    <property type="component" value="Unplaced"/>
</dbReference>
<evidence type="ECO:0000259" key="1">
    <source>
        <dbReference type="SMART" id="SM00731"/>
    </source>
</evidence>
<name>A0A8C5Q792_9ANUR</name>
<dbReference type="GO" id="GO:0031593">
    <property type="term" value="F:polyubiquitin modification-dependent protein binding"/>
    <property type="evidence" value="ECO:0007669"/>
    <property type="project" value="TreeGrafter"/>
</dbReference>
<dbReference type="InterPro" id="IPR044245">
    <property type="entry name" value="Spartan"/>
</dbReference>
<dbReference type="GO" id="GO:0003697">
    <property type="term" value="F:single-stranded DNA binding"/>
    <property type="evidence" value="ECO:0007669"/>
    <property type="project" value="InterPro"/>
</dbReference>
<dbReference type="PANTHER" id="PTHR21220:SF0">
    <property type="entry name" value="DNA-DEPENDENT METALLOPROTEASE SPRTN"/>
    <property type="match status" value="1"/>
</dbReference>
<dbReference type="GeneTree" id="ENSGT00390000003585"/>
<keyword evidence="3" id="KW-1185">Reference proteome</keyword>
<dbReference type="Ensembl" id="ENSLLET00000034813.1">
    <property type="protein sequence ID" value="ENSLLEP00000033539.1"/>
    <property type="gene ID" value="ENSLLEG00000021191.1"/>
</dbReference>
<dbReference type="SMART" id="SM00731">
    <property type="entry name" value="SprT"/>
    <property type="match status" value="1"/>
</dbReference>